<keyword evidence="2" id="KW-1185">Reference proteome</keyword>
<dbReference type="AlphaFoldDB" id="A0A4U6URR9"/>
<protein>
    <submittedName>
        <fullName evidence="1">Uncharacterized protein</fullName>
    </submittedName>
</protein>
<dbReference type="Gramene" id="TKW19131">
    <property type="protein sequence ID" value="TKW19131"/>
    <property type="gene ID" value="SEVIR_4G000450v2"/>
</dbReference>
<proteinExistence type="predicted"/>
<evidence type="ECO:0000313" key="2">
    <source>
        <dbReference type="Proteomes" id="UP000298652"/>
    </source>
</evidence>
<sequence length="60" mass="6880">MLDLRVERRHPLSPVACEFEECGGHMKLADTLKVICDIYDKCPGEHTSAEQRMVRESSNF</sequence>
<evidence type="ECO:0000313" key="1">
    <source>
        <dbReference type="EMBL" id="TKW19130.1"/>
    </source>
</evidence>
<dbReference type="EMBL" id="CM016555">
    <property type="protein sequence ID" value="TKW19130.1"/>
    <property type="molecule type" value="Genomic_DNA"/>
</dbReference>
<dbReference type="Gramene" id="TKW19130">
    <property type="protein sequence ID" value="TKW19130"/>
    <property type="gene ID" value="SEVIR_4G000450v2"/>
</dbReference>
<name>A0A4U6URR9_SETVI</name>
<gene>
    <name evidence="1" type="ORF">SEVIR_4G000450v2</name>
</gene>
<organism evidence="1 2">
    <name type="scientific">Setaria viridis</name>
    <name type="common">Green bristlegrass</name>
    <name type="synonym">Setaria italica subsp. viridis</name>
    <dbReference type="NCBI Taxonomy" id="4556"/>
    <lineage>
        <taxon>Eukaryota</taxon>
        <taxon>Viridiplantae</taxon>
        <taxon>Streptophyta</taxon>
        <taxon>Embryophyta</taxon>
        <taxon>Tracheophyta</taxon>
        <taxon>Spermatophyta</taxon>
        <taxon>Magnoliopsida</taxon>
        <taxon>Liliopsida</taxon>
        <taxon>Poales</taxon>
        <taxon>Poaceae</taxon>
        <taxon>PACMAD clade</taxon>
        <taxon>Panicoideae</taxon>
        <taxon>Panicodae</taxon>
        <taxon>Paniceae</taxon>
        <taxon>Cenchrinae</taxon>
        <taxon>Setaria</taxon>
    </lineage>
</organism>
<accession>A0A4U6URR9</accession>
<dbReference type="EMBL" id="CM016555">
    <property type="protein sequence ID" value="TKW19131.1"/>
    <property type="molecule type" value="Genomic_DNA"/>
</dbReference>
<dbReference type="Proteomes" id="UP000298652">
    <property type="component" value="Chromosome 4"/>
</dbReference>
<reference evidence="1 2" key="1">
    <citation type="submission" date="2019-03" db="EMBL/GenBank/DDBJ databases">
        <title>WGS assembly of Setaria viridis.</title>
        <authorList>
            <person name="Huang P."/>
            <person name="Jenkins J."/>
            <person name="Grimwood J."/>
            <person name="Barry K."/>
            <person name="Healey A."/>
            <person name="Mamidi S."/>
            <person name="Sreedasyam A."/>
            <person name="Shu S."/>
            <person name="Feldman M."/>
            <person name="Wu J."/>
            <person name="Yu Y."/>
            <person name="Chen C."/>
            <person name="Johnson J."/>
            <person name="Rokhsar D."/>
            <person name="Baxter I."/>
            <person name="Schmutz J."/>
            <person name="Brutnell T."/>
            <person name="Kellogg E."/>
        </authorList>
    </citation>
    <scope>NUCLEOTIDE SEQUENCE [LARGE SCALE GENOMIC DNA]</scope>
    <source>
        <strain evidence="2">cv. A10</strain>
    </source>
</reference>